<reference evidence="6" key="1">
    <citation type="journal article" date="2019" name="Int. J. Syst. Evol. Microbiol.">
        <title>The Global Catalogue of Microorganisms (GCM) 10K type strain sequencing project: providing services to taxonomists for standard genome sequencing and annotation.</title>
        <authorList>
            <consortium name="The Broad Institute Genomics Platform"/>
            <consortium name="The Broad Institute Genome Sequencing Center for Infectious Disease"/>
            <person name="Wu L."/>
            <person name="Ma J."/>
        </authorList>
    </citation>
    <scope>NUCLEOTIDE SEQUENCE [LARGE SCALE GENOMIC DNA]</scope>
    <source>
        <strain evidence="6">KCTC 52607</strain>
    </source>
</reference>
<keyword evidence="6" id="KW-1185">Reference proteome</keyword>
<comment type="caution">
    <text evidence="5">The sequence shown here is derived from an EMBL/GenBank/DDBJ whole genome shotgun (WGS) entry which is preliminary data.</text>
</comment>
<dbReference type="PANTHER" id="PTHR11364">
    <property type="entry name" value="THIOSULFATE SULFERTANSFERASE"/>
    <property type="match status" value="1"/>
</dbReference>
<protein>
    <recommendedName>
        <fullName evidence="3">Sulfurtransferase</fullName>
    </recommendedName>
</protein>
<keyword evidence="1 3" id="KW-0808">Transferase</keyword>
<dbReference type="CDD" id="cd01449">
    <property type="entry name" value="TST_Repeat_2"/>
    <property type="match status" value="1"/>
</dbReference>
<dbReference type="Proteomes" id="UP001595456">
    <property type="component" value="Unassembled WGS sequence"/>
</dbReference>
<dbReference type="EMBL" id="JBHRST010000020">
    <property type="protein sequence ID" value="MFC3098649.1"/>
    <property type="molecule type" value="Genomic_DNA"/>
</dbReference>
<evidence type="ECO:0000256" key="1">
    <source>
        <dbReference type="ARBA" id="ARBA00022679"/>
    </source>
</evidence>
<dbReference type="RefSeq" id="WP_336926383.1">
    <property type="nucleotide sequence ID" value="NZ_JBANRO010000007.1"/>
</dbReference>
<dbReference type="SUPFAM" id="SSF52821">
    <property type="entry name" value="Rhodanese/Cell cycle control phosphatase"/>
    <property type="match status" value="2"/>
</dbReference>
<dbReference type="SMART" id="SM00450">
    <property type="entry name" value="RHOD"/>
    <property type="match status" value="2"/>
</dbReference>
<accession>A0ABV7E7F1</accession>
<dbReference type="PANTHER" id="PTHR11364:SF27">
    <property type="entry name" value="SULFURTRANSFERASE"/>
    <property type="match status" value="1"/>
</dbReference>
<evidence type="ECO:0000313" key="5">
    <source>
        <dbReference type="EMBL" id="MFC3098649.1"/>
    </source>
</evidence>
<dbReference type="InterPro" id="IPR045078">
    <property type="entry name" value="TST/MPST-like"/>
</dbReference>
<dbReference type="InterPro" id="IPR001307">
    <property type="entry name" value="Thiosulphate_STrfase_CS"/>
</dbReference>
<dbReference type="InterPro" id="IPR036873">
    <property type="entry name" value="Rhodanese-like_dom_sf"/>
</dbReference>
<feature type="domain" description="Rhodanese" evidence="4">
    <location>
        <begin position="15"/>
        <end position="131"/>
    </location>
</feature>
<evidence type="ECO:0000256" key="2">
    <source>
        <dbReference type="ARBA" id="ARBA00022737"/>
    </source>
</evidence>
<gene>
    <name evidence="5" type="ORF">ACFODU_12710</name>
</gene>
<evidence type="ECO:0000313" key="6">
    <source>
        <dbReference type="Proteomes" id="UP001595456"/>
    </source>
</evidence>
<feature type="domain" description="Rhodanese" evidence="4">
    <location>
        <begin position="161"/>
        <end position="275"/>
    </location>
</feature>
<evidence type="ECO:0000256" key="3">
    <source>
        <dbReference type="RuleBase" id="RU000507"/>
    </source>
</evidence>
<dbReference type="Pfam" id="PF00581">
    <property type="entry name" value="Rhodanese"/>
    <property type="match status" value="2"/>
</dbReference>
<keyword evidence="2" id="KW-0677">Repeat</keyword>
<organism evidence="5 6">
    <name type="scientific">Alteraurantiacibacter palmitatis</name>
    <dbReference type="NCBI Taxonomy" id="2054628"/>
    <lineage>
        <taxon>Bacteria</taxon>
        <taxon>Pseudomonadati</taxon>
        <taxon>Pseudomonadota</taxon>
        <taxon>Alphaproteobacteria</taxon>
        <taxon>Sphingomonadales</taxon>
        <taxon>Erythrobacteraceae</taxon>
        <taxon>Alteraurantiacibacter</taxon>
    </lineage>
</organism>
<dbReference type="Gene3D" id="3.40.250.10">
    <property type="entry name" value="Rhodanese-like domain"/>
    <property type="match status" value="2"/>
</dbReference>
<sequence>MENLVSTQWLADNLGAADLFVLDASAHLPDAGRDPAADFAAGHIPGARYLDLPSFFDPASPVPSALPTAQQFAERMGALGVPSGARVVVYDDSYIKTAARAWFICRMHGMPVAILDGGLGKWRSEGRPLESGTPAITPVEHTPGTGPAPVRFKADILANIDSRAEQVVDARHAARFTGEMPDFRPEIASGHIPGSRNVVFDEVLNADGTYKSPAEIRAVFAAAGVDLAQPVVTTCGGGVTAAVLSFALELAGKHDVALYDGSWSEWGADPALPVETGPAR</sequence>
<dbReference type="PROSITE" id="PS50206">
    <property type="entry name" value="RHODANESE_3"/>
    <property type="match status" value="2"/>
</dbReference>
<dbReference type="CDD" id="cd01448">
    <property type="entry name" value="TST_Repeat_1"/>
    <property type="match status" value="1"/>
</dbReference>
<dbReference type="PROSITE" id="PS00683">
    <property type="entry name" value="RHODANESE_2"/>
    <property type="match status" value="1"/>
</dbReference>
<dbReference type="InterPro" id="IPR001763">
    <property type="entry name" value="Rhodanese-like_dom"/>
</dbReference>
<evidence type="ECO:0000259" key="4">
    <source>
        <dbReference type="PROSITE" id="PS50206"/>
    </source>
</evidence>
<dbReference type="PROSITE" id="PS00380">
    <property type="entry name" value="RHODANESE_1"/>
    <property type="match status" value="1"/>
</dbReference>
<dbReference type="GO" id="GO:0016740">
    <property type="term" value="F:transferase activity"/>
    <property type="evidence" value="ECO:0007669"/>
    <property type="project" value="UniProtKB-KW"/>
</dbReference>
<name>A0ABV7E7F1_9SPHN</name>
<proteinExistence type="predicted"/>